<reference evidence="3" key="2">
    <citation type="submission" date="2024-05" db="EMBL/GenBank/DDBJ databases">
        <title>Whole genome shotgun sequence of Streptomyces cinnamonensis NBRC 15873.</title>
        <authorList>
            <person name="Komaki H."/>
            <person name="Tamura T."/>
        </authorList>
    </citation>
    <scope>NUCLEOTIDE SEQUENCE</scope>
    <source>
        <strain evidence="3">NBRC 15873</strain>
    </source>
</reference>
<dbReference type="EMBL" id="BNDV01000017">
    <property type="protein sequence ID" value="GHI17426.1"/>
    <property type="molecule type" value="Genomic_DNA"/>
</dbReference>
<evidence type="ECO:0000313" key="3">
    <source>
        <dbReference type="EMBL" id="GHI17426.1"/>
    </source>
</evidence>
<sequence length="110" mass="11666">MLGQRHDEKPLKDLNRSQVPPPGKGPARRATADSGVDSETSHLPPRTAREPPRPNTTRAARAAEPGITLLTPPPGQRRDETGQDGAGQSGGRWGGGRCVDTGRHGPRPAR</sequence>
<feature type="region of interest" description="Disordered" evidence="1">
    <location>
        <begin position="1"/>
        <end position="110"/>
    </location>
</feature>
<comment type="caution">
    <text evidence="3">The sequence shown here is derived from an EMBL/GenBank/DDBJ whole genome shotgun (WGS) entry which is preliminary data.</text>
</comment>
<protein>
    <submittedName>
        <fullName evidence="3">Uncharacterized protein</fullName>
    </submittedName>
</protein>
<proteinExistence type="predicted"/>
<organism evidence="3 4">
    <name type="scientific">Streptomyces virginiae</name>
    <name type="common">Streptomyces cinnamonensis</name>
    <dbReference type="NCBI Taxonomy" id="1961"/>
    <lineage>
        <taxon>Bacteria</taxon>
        <taxon>Bacillati</taxon>
        <taxon>Actinomycetota</taxon>
        <taxon>Actinomycetes</taxon>
        <taxon>Kitasatosporales</taxon>
        <taxon>Streptomycetaceae</taxon>
        <taxon>Streptomyces</taxon>
    </lineage>
</organism>
<dbReference type="EMBL" id="BNDV01000008">
    <property type="protein sequence ID" value="GHI14912.1"/>
    <property type="molecule type" value="Genomic_DNA"/>
</dbReference>
<gene>
    <name evidence="2" type="ORF">Scinn_43750</name>
    <name evidence="3" type="ORF">Scinn_68890</name>
</gene>
<feature type="compositionally biased region" description="Low complexity" evidence="1">
    <location>
        <begin position="55"/>
        <end position="65"/>
    </location>
</feature>
<keyword evidence="4" id="KW-1185">Reference proteome</keyword>
<name>A0ABQ3NXD6_STRVG</name>
<accession>A0ABQ3NXD6</accession>
<feature type="compositionally biased region" description="Gly residues" evidence="1">
    <location>
        <begin position="84"/>
        <end position="97"/>
    </location>
</feature>
<feature type="compositionally biased region" description="Basic and acidic residues" evidence="1">
    <location>
        <begin position="1"/>
        <end position="15"/>
    </location>
</feature>
<evidence type="ECO:0000256" key="1">
    <source>
        <dbReference type="SAM" id="MobiDB-lite"/>
    </source>
</evidence>
<evidence type="ECO:0000313" key="4">
    <source>
        <dbReference type="Proteomes" id="UP000660554"/>
    </source>
</evidence>
<dbReference type="Proteomes" id="UP000660554">
    <property type="component" value="Unassembled WGS sequence"/>
</dbReference>
<reference evidence="4" key="1">
    <citation type="submission" date="2020-09" db="EMBL/GenBank/DDBJ databases">
        <title>Whole genome shotgun sequence of Streptomyces cinnamonensis NBRC 15873.</title>
        <authorList>
            <person name="Komaki H."/>
            <person name="Tamura T."/>
        </authorList>
    </citation>
    <scope>NUCLEOTIDE SEQUENCE [LARGE SCALE GENOMIC DNA]</scope>
    <source>
        <strain evidence="4">NBRC 15873</strain>
    </source>
</reference>
<evidence type="ECO:0000313" key="2">
    <source>
        <dbReference type="EMBL" id="GHI14912.1"/>
    </source>
</evidence>